<comment type="caution">
    <text evidence="3">The sequence shown here is derived from an EMBL/GenBank/DDBJ whole genome shotgun (WGS) entry which is preliminary data.</text>
</comment>
<dbReference type="PANTHER" id="PTHR47668:SF1">
    <property type="entry name" value="DIENELACTONE HYDROLASE DOMAIN-CONTAINING PROTEIN-RELATED"/>
    <property type="match status" value="1"/>
</dbReference>
<protein>
    <submittedName>
        <fullName evidence="3">Alpha/Beta hydrolase protein</fullName>
    </submittedName>
</protein>
<dbReference type="GO" id="GO:0016787">
    <property type="term" value="F:hydrolase activity"/>
    <property type="evidence" value="ECO:0007669"/>
    <property type="project" value="UniProtKB-KW"/>
</dbReference>
<keyword evidence="3" id="KW-0378">Hydrolase</keyword>
<dbReference type="RefSeq" id="XP_021870489.1">
    <property type="nucleotide sequence ID" value="XM_022016133.1"/>
</dbReference>
<proteinExistence type="predicted"/>
<dbReference type="Pfam" id="PF01738">
    <property type="entry name" value="DLH"/>
    <property type="match status" value="1"/>
</dbReference>
<dbReference type="FunCoup" id="A0A1Y1UEC6">
    <property type="interactions" value="22"/>
</dbReference>
<reference evidence="3 4" key="1">
    <citation type="submission" date="2017-03" db="EMBL/GenBank/DDBJ databases">
        <title>Widespread Adenine N6-methylation of Active Genes in Fungi.</title>
        <authorList>
            <consortium name="DOE Joint Genome Institute"/>
            <person name="Mondo S.J."/>
            <person name="Dannebaum R.O."/>
            <person name="Kuo R.C."/>
            <person name="Louie K.B."/>
            <person name="Bewick A.J."/>
            <person name="Labutti K."/>
            <person name="Haridas S."/>
            <person name="Kuo A."/>
            <person name="Salamov A."/>
            <person name="Ahrendt S.R."/>
            <person name="Lau R."/>
            <person name="Bowen B.P."/>
            <person name="Lipzen A."/>
            <person name="Sullivan W."/>
            <person name="Andreopoulos W.B."/>
            <person name="Clum A."/>
            <person name="Lindquist E."/>
            <person name="Daum C."/>
            <person name="Northen T.R."/>
            <person name="Ramamoorthy G."/>
            <person name="Schmitz R.J."/>
            <person name="Gryganskyi A."/>
            <person name="Culley D."/>
            <person name="Magnuson J."/>
            <person name="James T.Y."/>
            <person name="O'Malley M.A."/>
            <person name="Stajich J.E."/>
            <person name="Spatafora J.W."/>
            <person name="Visel A."/>
            <person name="Grigoriev I.V."/>
        </authorList>
    </citation>
    <scope>NUCLEOTIDE SEQUENCE [LARGE SCALE GENOMIC DNA]</scope>
    <source>
        <strain evidence="3 4">NRRL Y-17943</strain>
    </source>
</reference>
<dbReference type="EMBL" id="NBSH01000008">
    <property type="protein sequence ID" value="ORX36388.1"/>
    <property type="molecule type" value="Genomic_DNA"/>
</dbReference>
<keyword evidence="4" id="KW-1185">Reference proteome</keyword>
<dbReference type="InParanoid" id="A0A1Y1UEC6"/>
<dbReference type="InterPro" id="IPR002925">
    <property type="entry name" value="Dienelactn_hydro"/>
</dbReference>
<organism evidence="3 4">
    <name type="scientific">Kockovaella imperatae</name>
    <dbReference type="NCBI Taxonomy" id="4999"/>
    <lineage>
        <taxon>Eukaryota</taxon>
        <taxon>Fungi</taxon>
        <taxon>Dikarya</taxon>
        <taxon>Basidiomycota</taxon>
        <taxon>Agaricomycotina</taxon>
        <taxon>Tremellomycetes</taxon>
        <taxon>Tremellales</taxon>
        <taxon>Cuniculitremaceae</taxon>
        <taxon>Kockovaella</taxon>
    </lineage>
</organism>
<feature type="domain" description="Dienelactone hydrolase" evidence="2">
    <location>
        <begin position="59"/>
        <end position="273"/>
    </location>
</feature>
<gene>
    <name evidence="3" type="ORF">BD324DRAFT_628666</name>
</gene>
<dbReference type="GeneID" id="33557942"/>
<dbReference type="AlphaFoldDB" id="A0A1Y1UEC6"/>
<evidence type="ECO:0000313" key="3">
    <source>
        <dbReference type="EMBL" id="ORX36388.1"/>
    </source>
</evidence>
<dbReference type="OrthoDB" id="2147163at2759"/>
<name>A0A1Y1UEC6_9TREE</name>
<evidence type="ECO:0000313" key="4">
    <source>
        <dbReference type="Proteomes" id="UP000193218"/>
    </source>
</evidence>
<sequence length="276" mass="30421">MALRFAPHQKNSIHRTLSKQPNHTLVDTMTDSSTSACCNLPPVEAKYTNKGEETQFCDIKTYITGPKDAKEAIFILYDVFGMAPQTLQAADLLASQGFRVYVPDLLMGEYVKPEWYSGSEEGNQKRQEYFSRFPGSTSSQSEQVSKVITAIKAAGQDKIGLVGLCWGWKAAVLAKELNQASALAGNHPSMTAKDDVEKIDIPVLLQPSKNEDAEIMKAIYEGMEKKLPGKNKLTEFPNSAHGWTAARADLESEEGRKTYSDAWSGVASFFKTHLSS</sequence>
<dbReference type="Gene3D" id="3.40.50.1820">
    <property type="entry name" value="alpha/beta hydrolase"/>
    <property type="match status" value="1"/>
</dbReference>
<dbReference type="SUPFAM" id="SSF53474">
    <property type="entry name" value="alpha/beta-Hydrolases"/>
    <property type="match status" value="1"/>
</dbReference>
<accession>A0A1Y1UEC6</accession>
<dbReference type="PANTHER" id="PTHR47668">
    <property type="entry name" value="DIENELACTONE HYDROLASE FAMILY PROTEIN (AFU_ORTHOLOGUE AFUA_6G01940)"/>
    <property type="match status" value="1"/>
</dbReference>
<feature type="region of interest" description="Disordered" evidence="1">
    <location>
        <begin position="1"/>
        <end position="21"/>
    </location>
</feature>
<dbReference type="InterPro" id="IPR029058">
    <property type="entry name" value="AB_hydrolase_fold"/>
</dbReference>
<evidence type="ECO:0000256" key="1">
    <source>
        <dbReference type="SAM" id="MobiDB-lite"/>
    </source>
</evidence>
<evidence type="ECO:0000259" key="2">
    <source>
        <dbReference type="Pfam" id="PF01738"/>
    </source>
</evidence>
<dbReference type="Proteomes" id="UP000193218">
    <property type="component" value="Unassembled WGS sequence"/>
</dbReference>
<dbReference type="STRING" id="4999.A0A1Y1UEC6"/>